<gene>
    <name evidence="2" type="ORF">C2S53_015244</name>
</gene>
<evidence type="ECO:0000313" key="2">
    <source>
        <dbReference type="EMBL" id="KAH6820942.1"/>
    </source>
</evidence>
<protein>
    <recommendedName>
        <fullName evidence="1">TmcB/TmcC TPR repeats domain-containing protein</fullName>
    </recommendedName>
</protein>
<dbReference type="Proteomes" id="UP001190926">
    <property type="component" value="Unassembled WGS sequence"/>
</dbReference>
<dbReference type="SUPFAM" id="SSF48452">
    <property type="entry name" value="TPR-like"/>
    <property type="match status" value="1"/>
</dbReference>
<sequence length="348" mass="39173">MSESVLQTEPSFCIYTDDEFGEQVGNAEVMREKIERTATIGDNIEAEFKDLKIEIGGEQISPPIHEPKTDGRDAATLNKWRNHAQYLESTGDLYGAEEYYFQAMEADPNDGEVMSQYAKLVWQLHGDQARASRYFEKATVAAPANSDVLAAYASFLWDIDESEEEEHLSDGTQKWQVDENPVLLDALAGDYKEETRPSSPPLHLAMGLGINGAGFGGFNDAVDYMNSSSDDSTNVEDYYRRMVEENPRNAGFLRDYALFLHQKKGDLQGAEEYYSRAILEDPRDGQMMSLYAGIVWQLHGDKVKASAYFERAIEASPENSNVLAAYAKFLWEIDAEEDVEDEVQRISN</sequence>
<evidence type="ECO:0000313" key="3">
    <source>
        <dbReference type="Proteomes" id="UP001190926"/>
    </source>
</evidence>
<dbReference type="PANTHER" id="PTHR26312">
    <property type="entry name" value="TETRATRICOPEPTIDE REPEAT PROTEIN 5"/>
    <property type="match status" value="1"/>
</dbReference>
<dbReference type="SMART" id="SM00386">
    <property type="entry name" value="HAT"/>
    <property type="match status" value="4"/>
</dbReference>
<name>A0AAD4IT96_PERFH</name>
<accession>A0AAD4IT96</accession>
<dbReference type="InterPro" id="IPR057352">
    <property type="entry name" value="TPR_TmcB/C"/>
</dbReference>
<reference evidence="2 3" key="1">
    <citation type="journal article" date="2021" name="Nat. Commun.">
        <title>Incipient diploidization of the medicinal plant Perilla within 10,000 years.</title>
        <authorList>
            <person name="Zhang Y."/>
            <person name="Shen Q."/>
            <person name="Leng L."/>
            <person name="Zhang D."/>
            <person name="Chen S."/>
            <person name="Shi Y."/>
            <person name="Ning Z."/>
            <person name="Chen S."/>
        </authorList>
    </citation>
    <scope>NUCLEOTIDE SEQUENCE [LARGE SCALE GENOMIC DNA]</scope>
    <source>
        <strain evidence="3">cv. PC099</strain>
    </source>
</reference>
<dbReference type="EMBL" id="SDAM02002926">
    <property type="protein sequence ID" value="KAH6820942.1"/>
    <property type="molecule type" value="Genomic_DNA"/>
</dbReference>
<dbReference type="GO" id="GO:0006396">
    <property type="term" value="P:RNA processing"/>
    <property type="evidence" value="ECO:0007669"/>
    <property type="project" value="InterPro"/>
</dbReference>
<organism evidence="2 3">
    <name type="scientific">Perilla frutescens var. hirtella</name>
    <name type="common">Perilla citriodora</name>
    <name type="synonym">Perilla setoyensis</name>
    <dbReference type="NCBI Taxonomy" id="608512"/>
    <lineage>
        <taxon>Eukaryota</taxon>
        <taxon>Viridiplantae</taxon>
        <taxon>Streptophyta</taxon>
        <taxon>Embryophyta</taxon>
        <taxon>Tracheophyta</taxon>
        <taxon>Spermatophyta</taxon>
        <taxon>Magnoliopsida</taxon>
        <taxon>eudicotyledons</taxon>
        <taxon>Gunneridae</taxon>
        <taxon>Pentapetalae</taxon>
        <taxon>asterids</taxon>
        <taxon>lamiids</taxon>
        <taxon>Lamiales</taxon>
        <taxon>Lamiaceae</taxon>
        <taxon>Nepetoideae</taxon>
        <taxon>Elsholtzieae</taxon>
        <taxon>Perilla</taxon>
    </lineage>
</organism>
<dbReference type="AlphaFoldDB" id="A0AAD4IT96"/>
<dbReference type="PANTHER" id="PTHR26312:SF221">
    <property type="entry name" value="OS04G0510600 PROTEIN"/>
    <property type="match status" value="1"/>
</dbReference>
<comment type="caution">
    <text evidence="2">The sequence shown here is derived from an EMBL/GenBank/DDBJ whole genome shotgun (WGS) entry which is preliminary data.</text>
</comment>
<feature type="domain" description="TmcB/TmcC TPR repeats" evidence="1">
    <location>
        <begin position="232"/>
        <end position="277"/>
    </location>
</feature>
<dbReference type="Pfam" id="PF25474">
    <property type="entry name" value="TPR_TmcB"/>
    <property type="match status" value="1"/>
</dbReference>
<dbReference type="InterPro" id="IPR003107">
    <property type="entry name" value="HAT"/>
</dbReference>
<keyword evidence="3" id="KW-1185">Reference proteome</keyword>
<dbReference type="Gene3D" id="1.25.40.10">
    <property type="entry name" value="Tetratricopeptide repeat domain"/>
    <property type="match status" value="2"/>
</dbReference>
<evidence type="ECO:0000259" key="1">
    <source>
        <dbReference type="Pfam" id="PF25474"/>
    </source>
</evidence>
<dbReference type="InterPro" id="IPR011990">
    <property type="entry name" value="TPR-like_helical_dom_sf"/>
</dbReference>
<proteinExistence type="predicted"/>